<proteinExistence type="predicted"/>
<accession>A0AB36XKX9</accession>
<reference evidence="1" key="3">
    <citation type="journal article" date="2018" name="Nature">
        <title>A major lineage of non-tailed dsDNA viruses as unrecognized killers of marine bacteria.</title>
        <authorList>
            <person name="Kauffman K.M."/>
            <person name="Hussain F.A."/>
            <person name="Yang J."/>
            <person name="Arevalo P."/>
            <person name="Brown J.M."/>
            <person name="Chang W.K."/>
            <person name="VanInsberghe D."/>
            <person name="Elsherbini J."/>
            <person name="Sharma R.S."/>
            <person name="Cutler M.B."/>
            <person name="Kelly L."/>
            <person name="Polz M.F."/>
        </authorList>
    </citation>
    <scope>NUCLEOTIDE SEQUENCE</scope>
    <source>
        <strain evidence="1">10N.261.52.F7</strain>
    </source>
</reference>
<evidence type="ECO:0000313" key="1">
    <source>
        <dbReference type="EMBL" id="PMK46053.1"/>
    </source>
</evidence>
<reference key="1">
    <citation type="submission" date="2016-07" db="EMBL/GenBank/DDBJ databases">
        <title>Nontailed viruses are major unrecognized killers of bacteria in the ocean.</title>
        <authorList>
            <person name="Kauffman K."/>
            <person name="Hussain F."/>
            <person name="Yang J."/>
            <person name="Arevalo P."/>
            <person name="Brown J."/>
            <person name="Cutler M."/>
            <person name="Kelly L."/>
            <person name="Polz M.F."/>
        </authorList>
    </citation>
    <scope>NUCLEOTIDE SEQUENCE [LARGE SCALE GENOMIC DNA]</scope>
    <source>
        <strain>10N.261.52.F7</strain>
    </source>
</reference>
<reference evidence="1" key="2">
    <citation type="submission" date="2016-07" db="EMBL/GenBank/DDBJ databases">
        <authorList>
            <person name="Kauffman K."/>
            <person name="Arevalo P."/>
            <person name="Polz M.F."/>
        </authorList>
    </citation>
    <scope>NUCLEOTIDE SEQUENCE</scope>
    <source>
        <strain evidence="1">10N.261.52.F7</strain>
    </source>
</reference>
<comment type="caution">
    <text evidence="1">The sequence shown here is derived from an EMBL/GenBank/DDBJ whole genome shotgun (WGS) entry which is preliminary data.</text>
</comment>
<dbReference type="EMBL" id="MCXM01000017">
    <property type="protein sequence ID" value="PMK46053.1"/>
    <property type="molecule type" value="Genomic_DNA"/>
</dbReference>
<protein>
    <recommendedName>
        <fullName evidence="2">Transposase</fullName>
    </recommendedName>
</protein>
<organism evidence="1">
    <name type="scientific">Vibrio lentus</name>
    <dbReference type="NCBI Taxonomy" id="136468"/>
    <lineage>
        <taxon>Bacteria</taxon>
        <taxon>Pseudomonadati</taxon>
        <taxon>Pseudomonadota</taxon>
        <taxon>Gammaproteobacteria</taxon>
        <taxon>Vibrionales</taxon>
        <taxon>Vibrionaceae</taxon>
        <taxon>Vibrio</taxon>
    </lineage>
</organism>
<gene>
    <name evidence="1" type="ORF">BCT99_21295</name>
</gene>
<name>A0AB36XKX9_9VIBR</name>
<sequence length="84" mass="9479">MHVTFNVVGYTWFSKPICEHYSDFSLAFALEKMTGLQNLSVSKETLRQWMITDGLWLPHSKRKLVSINIVAVASPSSTFATSLN</sequence>
<evidence type="ECO:0008006" key="2">
    <source>
        <dbReference type="Google" id="ProtNLM"/>
    </source>
</evidence>
<dbReference type="AlphaFoldDB" id="A0AB36XKX9"/>